<evidence type="ECO:0000256" key="10">
    <source>
        <dbReference type="SAM" id="Phobius"/>
    </source>
</evidence>
<accession>A0A6J0ZJ03</accession>
<dbReference type="InterPro" id="IPR001128">
    <property type="entry name" value="Cyt_P450"/>
</dbReference>
<keyword evidence="7 9" id="KW-0503">Monooxygenase</keyword>
<reference evidence="12" key="1">
    <citation type="submission" date="2025-08" db="UniProtKB">
        <authorList>
            <consortium name="RefSeq"/>
        </authorList>
    </citation>
    <scope>IDENTIFICATION</scope>
    <source>
        <tissue evidence="12">Leaf</tissue>
    </source>
</reference>
<evidence type="ECO:0000256" key="6">
    <source>
        <dbReference type="ARBA" id="ARBA00023004"/>
    </source>
</evidence>
<dbReference type="InterPro" id="IPR002401">
    <property type="entry name" value="Cyt_P450_E_grp-I"/>
</dbReference>
<evidence type="ECO:0000256" key="1">
    <source>
        <dbReference type="ARBA" id="ARBA00001971"/>
    </source>
</evidence>
<evidence type="ECO:0000256" key="4">
    <source>
        <dbReference type="ARBA" id="ARBA00022723"/>
    </source>
</evidence>
<dbReference type="GeneID" id="110409745"/>
<dbReference type="GO" id="GO:0004497">
    <property type="term" value="F:monooxygenase activity"/>
    <property type="evidence" value="ECO:0007669"/>
    <property type="project" value="UniProtKB-KW"/>
</dbReference>
<name>A0A6J0ZJ03_9ROSI</name>
<feature type="transmembrane region" description="Helical" evidence="10">
    <location>
        <begin position="44"/>
        <end position="62"/>
    </location>
</feature>
<evidence type="ECO:0000313" key="12">
    <source>
        <dbReference type="RefSeq" id="XP_021274873.1"/>
    </source>
</evidence>
<dbReference type="AlphaFoldDB" id="A0A6J0ZJ03"/>
<dbReference type="Proteomes" id="UP000504621">
    <property type="component" value="Unplaced"/>
</dbReference>
<comment type="cofactor">
    <cofactor evidence="1 8">
        <name>heme</name>
        <dbReference type="ChEBI" id="CHEBI:30413"/>
    </cofactor>
</comment>
<dbReference type="GO" id="GO:0020037">
    <property type="term" value="F:heme binding"/>
    <property type="evidence" value="ECO:0007669"/>
    <property type="project" value="InterPro"/>
</dbReference>
<evidence type="ECO:0000256" key="7">
    <source>
        <dbReference type="ARBA" id="ARBA00023033"/>
    </source>
</evidence>
<keyword evidence="6 8" id="KW-0408">Iron</keyword>
<dbReference type="RefSeq" id="XP_021274873.1">
    <property type="nucleotide sequence ID" value="XM_021419198.1"/>
</dbReference>
<sequence>MHKYSANLNLLARYKRNTRRVNVHETSKQGRQNITMIAIFNLDWFPIIFLFFLLQMLTMVLLRNKRGNRSAKLPPGPPRLPIIGNLHQLGNLPHHSLHKISQKYGPIMLLMLGSTPTIIISSAKMAQEVMKTHDLDCCSRPLSPGPRRLSYNHLDVAFAPYSDYWREMRKLFIFELLSMKRVQSFGYVREAEVDKLITSLSEAFPNPINLNEKIFTLGDGIIGTVAFGKIYATKQFKNEAFQHVLDEAMNMLASFSAEDFFPTIGRFIDYSTGLKTRRERIFKELDAYFEMVLNQHLDPNRPQPEHEDFVDILVQLLKDQSFGLTKDHVKAILLDTFVGGIDTSAITMLWAMSELIKNPRVMKKVQIEIRNTVGKKAKVDGESVANLNYLKMVVKETFRLHPPATLLIPRETMRHCEIGGYDIFPQTRIMVNAWAIGRDPDSWENPKEFHPERFEEKDIDFRGAHFELVPFGAGRRICPGLAMGATNIEFTLANLLYCFDWEVPCGMRIEDISMEEEGGLTCHRKTPLNLIPIRYNSHE</sequence>
<evidence type="ECO:0000256" key="9">
    <source>
        <dbReference type="RuleBase" id="RU000461"/>
    </source>
</evidence>
<dbReference type="CDD" id="cd11072">
    <property type="entry name" value="CYP71-like"/>
    <property type="match status" value="1"/>
</dbReference>
<dbReference type="PANTHER" id="PTHR47955">
    <property type="entry name" value="CYTOCHROME P450 FAMILY 71 PROTEIN"/>
    <property type="match status" value="1"/>
</dbReference>
<evidence type="ECO:0000256" key="8">
    <source>
        <dbReference type="PIRSR" id="PIRSR602401-1"/>
    </source>
</evidence>
<dbReference type="PRINTS" id="PR00463">
    <property type="entry name" value="EP450I"/>
</dbReference>
<evidence type="ECO:0000256" key="5">
    <source>
        <dbReference type="ARBA" id="ARBA00023002"/>
    </source>
</evidence>
<protein>
    <submittedName>
        <fullName evidence="12">LOW QUALITY PROTEIN: 2-methylbutanal oxime monooxygenase-like</fullName>
    </submittedName>
</protein>
<evidence type="ECO:0000256" key="3">
    <source>
        <dbReference type="ARBA" id="ARBA00022617"/>
    </source>
</evidence>
<keyword evidence="4 8" id="KW-0479">Metal-binding</keyword>
<proteinExistence type="inferred from homology"/>
<evidence type="ECO:0000256" key="2">
    <source>
        <dbReference type="ARBA" id="ARBA00010617"/>
    </source>
</evidence>
<keyword evidence="11" id="KW-1185">Reference proteome</keyword>
<organism evidence="11 12">
    <name type="scientific">Herrania umbratica</name>
    <dbReference type="NCBI Taxonomy" id="108875"/>
    <lineage>
        <taxon>Eukaryota</taxon>
        <taxon>Viridiplantae</taxon>
        <taxon>Streptophyta</taxon>
        <taxon>Embryophyta</taxon>
        <taxon>Tracheophyta</taxon>
        <taxon>Spermatophyta</taxon>
        <taxon>Magnoliopsida</taxon>
        <taxon>eudicotyledons</taxon>
        <taxon>Gunneridae</taxon>
        <taxon>Pentapetalae</taxon>
        <taxon>rosids</taxon>
        <taxon>malvids</taxon>
        <taxon>Malvales</taxon>
        <taxon>Malvaceae</taxon>
        <taxon>Byttnerioideae</taxon>
        <taxon>Herrania</taxon>
    </lineage>
</organism>
<dbReference type="InterPro" id="IPR036396">
    <property type="entry name" value="Cyt_P450_sf"/>
</dbReference>
<keyword evidence="5 9" id="KW-0560">Oxidoreductase</keyword>
<feature type="binding site" description="axial binding residue" evidence="8">
    <location>
        <position position="478"/>
    </location>
    <ligand>
        <name>heme</name>
        <dbReference type="ChEBI" id="CHEBI:30413"/>
    </ligand>
    <ligandPart>
        <name>Fe</name>
        <dbReference type="ChEBI" id="CHEBI:18248"/>
    </ligandPart>
</feature>
<dbReference type="InterPro" id="IPR017972">
    <property type="entry name" value="Cyt_P450_CS"/>
</dbReference>
<dbReference type="GO" id="GO:0016705">
    <property type="term" value="F:oxidoreductase activity, acting on paired donors, with incorporation or reduction of molecular oxygen"/>
    <property type="evidence" value="ECO:0007669"/>
    <property type="project" value="InterPro"/>
</dbReference>
<gene>
    <name evidence="12" type="primary">LOC110409745</name>
</gene>
<evidence type="ECO:0000313" key="11">
    <source>
        <dbReference type="Proteomes" id="UP000504621"/>
    </source>
</evidence>
<dbReference type="PRINTS" id="PR00385">
    <property type="entry name" value="P450"/>
</dbReference>
<dbReference type="SUPFAM" id="SSF48264">
    <property type="entry name" value="Cytochrome P450"/>
    <property type="match status" value="1"/>
</dbReference>
<dbReference type="FunFam" id="1.10.630.10:FF:000043">
    <property type="entry name" value="Cytochrome P450 99A2"/>
    <property type="match status" value="1"/>
</dbReference>
<keyword evidence="10" id="KW-0812">Transmembrane</keyword>
<keyword evidence="3 8" id="KW-0349">Heme</keyword>
<dbReference type="GO" id="GO:0005506">
    <property type="term" value="F:iron ion binding"/>
    <property type="evidence" value="ECO:0007669"/>
    <property type="project" value="InterPro"/>
</dbReference>
<comment type="similarity">
    <text evidence="2 9">Belongs to the cytochrome P450 family.</text>
</comment>
<dbReference type="PROSITE" id="PS00086">
    <property type="entry name" value="CYTOCHROME_P450"/>
    <property type="match status" value="1"/>
</dbReference>
<dbReference type="Gene3D" id="1.10.630.10">
    <property type="entry name" value="Cytochrome P450"/>
    <property type="match status" value="1"/>
</dbReference>
<keyword evidence="10" id="KW-1133">Transmembrane helix</keyword>
<keyword evidence="10" id="KW-0472">Membrane</keyword>
<dbReference type="OrthoDB" id="2789670at2759"/>
<dbReference type="PANTHER" id="PTHR47955:SF11">
    <property type="entry name" value="4-HYDROXYPHENYLACETALDEHYDE OXIME MONOOXYGENASE"/>
    <property type="match status" value="1"/>
</dbReference>
<dbReference type="Pfam" id="PF00067">
    <property type="entry name" value="p450"/>
    <property type="match status" value="1"/>
</dbReference>